<name>A0ABX7QV01_9GAMM</name>
<accession>A0ABX7QV01</accession>
<dbReference type="RefSeq" id="WP_207355677.1">
    <property type="nucleotide sequence ID" value="NZ_CP071503.1"/>
</dbReference>
<reference evidence="1 2" key="1">
    <citation type="submission" date="2021-03" db="EMBL/GenBank/DDBJ databases">
        <title>Novel species identification of genus Shewanella.</title>
        <authorList>
            <person name="Liu G."/>
            <person name="Zhang Q."/>
        </authorList>
    </citation>
    <scope>NUCLEOTIDE SEQUENCE [LARGE SCALE GENOMIC DNA]</scope>
    <source>
        <strain evidence="1 2">FJAT-51800</strain>
    </source>
</reference>
<evidence type="ECO:0008006" key="3">
    <source>
        <dbReference type="Google" id="ProtNLM"/>
    </source>
</evidence>
<proteinExistence type="predicted"/>
<protein>
    <recommendedName>
        <fullName evidence="3">PLD-like domain-containing protein</fullName>
    </recommendedName>
</protein>
<keyword evidence="2" id="KW-1185">Reference proteome</keyword>
<dbReference type="Proteomes" id="UP000662770">
    <property type="component" value="Chromosome"/>
</dbReference>
<evidence type="ECO:0000313" key="1">
    <source>
        <dbReference type="EMBL" id="QSX34475.1"/>
    </source>
</evidence>
<organism evidence="1 2">
    <name type="scientific">Shewanella avicenniae</name>
    <dbReference type="NCBI Taxonomy" id="2814294"/>
    <lineage>
        <taxon>Bacteria</taxon>
        <taxon>Pseudomonadati</taxon>
        <taxon>Pseudomonadota</taxon>
        <taxon>Gammaproteobacteria</taxon>
        <taxon>Alteromonadales</taxon>
        <taxon>Shewanellaceae</taxon>
        <taxon>Shewanella</taxon>
    </lineage>
</organism>
<dbReference type="EMBL" id="CP071503">
    <property type="protein sequence ID" value="QSX34475.1"/>
    <property type="molecule type" value="Genomic_DNA"/>
</dbReference>
<evidence type="ECO:0000313" key="2">
    <source>
        <dbReference type="Proteomes" id="UP000662770"/>
    </source>
</evidence>
<sequence length="368" mass="42880">MQYLSEKINAQDTKVFFKPSNIPISELIDVKKSKRMAVFTFKVKKGFAKFVEDALSQCVGEARLVFSYCINRAEDKDKTKENISNFIMRLVEINNKRDECATMEVLIQNLSHIKFMQQDEYIVYGSVNFSISSDAPMSGAFSQKYPSYDELICESNSCGENISDLMWDFMLLKYPDIHPISIPKYPDEKMLDDIVDKIYEGSKKEYSLNDISMPVIINTEQLDLQQVIDSIYEILSIEKDFFQDDPKLEYYITYSTETLNFYLGAAKSKSNSRILDSLFDELDNFVEEKVNEYRNVYIDRDVEIEVRFDTRREVLYEPTEEEISSLSDEVTAEVDSEISQLKDDFLESFDDELKNLLHELIIEECEDS</sequence>
<gene>
    <name evidence="1" type="ORF">JYB87_04285</name>
</gene>